<evidence type="ECO:0000256" key="4">
    <source>
        <dbReference type="ARBA" id="ARBA00022829"/>
    </source>
</evidence>
<dbReference type="GO" id="GO:0005737">
    <property type="term" value="C:cytoplasm"/>
    <property type="evidence" value="ECO:0007669"/>
    <property type="project" value="UniProtKB-SubCell"/>
</dbReference>
<feature type="active site" description="O-(3'-phospho-DNA)-tyrosine intermediate" evidence="9">
    <location>
        <position position="294"/>
    </location>
</feature>
<dbReference type="CDD" id="cd00798">
    <property type="entry name" value="INT_XerDC_C"/>
    <property type="match status" value="1"/>
</dbReference>
<dbReference type="AlphaFoldDB" id="A0A451G573"/>
<evidence type="ECO:0000256" key="8">
    <source>
        <dbReference type="ARBA" id="ARBA00023306"/>
    </source>
</evidence>
<protein>
    <recommendedName>
        <fullName evidence="9">Tyrosine recombinase XerC</fullName>
    </recommendedName>
</protein>
<evidence type="ECO:0000256" key="1">
    <source>
        <dbReference type="ARBA" id="ARBA00004496"/>
    </source>
</evidence>
<dbReference type="SUPFAM" id="SSF47823">
    <property type="entry name" value="lambda integrase-like, N-terminal domain"/>
    <property type="match status" value="1"/>
</dbReference>
<comment type="subcellular location">
    <subcellularLocation>
        <location evidence="1 9">Cytoplasm</location>
    </subcellularLocation>
</comment>
<dbReference type="InterPro" id="IPR010998">
    <property type="entry name" value="Integrase_recombinase_N"/>
</dbReference>
<dbReference type="SUPFAM" id="SSF56349">
    <property type="entry name" value="DNA breaking-rejoining enzymes"/>
    <property type="match status" value="1"/>
</dbReference>
<feature type="active site" evidence="9">
    <location>
        <position position="259"/>
    </location>
</feature>
<dbReference type="Pfam" id="PF00589">
    <property type="entry name" value="Phage_integrase"/>
    <property type="match status" value="1"/>
</dbReference>
<dbReference type="InterPro" id="IPR050090">
    <property type="entry name" value="Tyrosine_recombinase_XerCD"/>
</dbReference>
<organism evidence="12 13">
    <name type="scientific">Hydrogenovibrio thermophilus</name>
    <dbReference type="NCBI Taxonomy" id="265883"/>
    <lineage>
        <taxon>Bacteria</taxon>
        <taxon>Pseudomonadati</taxon>
        <taxon>Pseudomonadota</taxon>
        <taxon>Gammaproteobacteria</taxon>
        <taxon>Thiotrichales</taxon>
        <taxon>Piscirickettsiaceae</taxon>
        <taxon>Hydrogenovibrio</taxon>
    </lineage>
</organism>
<gene>
    <name evidence="9" type="primary">xerC</name>
    <name evidence="12" type="ORF">EPV75_02685</name>
</gene>
<dbReference type="InterPro" id="IPR044068">
    <property type="entry name" value="CB"/>
</dbReference>
<evidence type="ECO:0000259" key="11">
    <source>
        <dbReference type="PROSITE" id="PS51900"/>
    </source>
</evidence>
<dbReference type="RefSeq" id="WP_128384376.1">
    <property type="nucleotide sequence ID" value="NZ_CP035033.1"/>
</dbReference>
<comment type="subunit">
    <text evidence="9">Forms a cyclic heterotetrameric complex composed of two molecules of XerC and two molecules of XerD.</text>
</comment>
<evidence type="ECO:0000256" key="9">
    <source>
        <dbReference type="HAMAP-Rule" id="MF_01808"/>
    </source>
</evidence>
<feature type="active site" evidence="9">
    <location>
        <position position="190"/>
    </location>
</feature>
<evidence type="ECO:0000256" key="7">
    <source>
        <dbReference type="ARBA" id="ARBA00023172"/>
    </source>
</evidence>
<dbReference type="EMBL" id="CP035033">
    <property type="protein sequence ID" value="QAB14649.1"/>
    <property type="molecule type" value="Genomic_DNA"/>
</dbReference>
<feature type="active site" evidence="9">
    <location>
        <position position="262"/>
    </location>
</feature>
<reference evidence="12 13" key="1">
    <citation type="journal article" date="2018" name="Environ. Microbiol.">
        <title>Genomes of ubiquitous marine and hypersaline Hydrogenovibrio, Thiomicrorhabdus and Thiomicrospira spp. encode a diversity of mechanisms to sustain chemolithoautotrophy in heterogeneous environments.</title>
        <authorList>
            <person name="Scott K.M."/>
            <person name="Williams J."/>
            <person name="Porter C.M.B."/>
            <person name="Russel S."/>
            <person name="Harmer T.L."/>
            <person name="Paul J.H."/>
            <person name="Antonen K.M."/>
            <person name="Bridges M.K."/>
            <person name="Camper G.J."/>
            <person name="Campla C.K."/>
            <person name="Casella L.G."/>
            <person name="Chase E."/>
            <person name="Conrad J.W."/>
            <person name="Cruz M.C."/>
            <person name="Dunlap D.S."/>
            <person name="Duran L."/>
            <person name="Fahsbender E.M."/>
            <person name="Goldsmith D.B."/>
            <person name="Keeley R.F."/>
            <person name="Kondoff M.R."/>
            <person name="Kussy B.I."/>
            <person name="Lane M.K."/>
            <person name="Lawler S."/>
            <person name="Leigh B.A."/>
            <person name="Lewis C."/>
            <person name="Lostal L.M."/>
            <person name="Marking D."/>
            <person name="Mancera P.A."/>
            <person name="McClenthan E.C."/>
            <person name="McIntyre E.A."/>
            <person name="Mine J.A."/>
            <person name="Modi S."/>
            <person name="Moore B.D."/>
            <person name="Morgan W.A."/>
            <person name="Nelson K.M."/>
            <person name="Nguyen K.N."/>
            <person name="Ogburn N."/>
            <person name="Parrino D.G."/>
            <person name="Pedapudi A.D."/>
            <person name="Pelham R.P."/>
            <person name="Preece A.M."/>
            <person name="Rampersad E.A."/>
            <person name="Richardson J.C."/>
            <person name="Rodgers C.M."/>
            <person name="Schaffer B.L."/>
            <person name="Sheridan N.E."/>
            <person name="Solone M.R."/>
            <person name="Staley Z.R."/>
            <person name="Tabuchi M."/>
            <person name="Waide R.J."/>
            <person name="Wanjugi P.W."/>
            <person name="Young S."/>
            <person name="Clum A."/>
            <person name="Daum C."/>
            <person name="Huntemann M."/>
            <person name="Ivanova N."/>
            <person name="Kyrpides N."/>
            <person name="Mikhailova N."/>
            <person name="Palaniappan K."/>
            <person name="Pillay M."/>
            <person name="Reddy T.B.K."/>
            <person name="Shapiro N."/>
            <person name="Stamatis D."/>
            <person name="Varghese N."/>
            <person name="Woyke T."/>
            <person name="Boden R."/>
            <person name="Freyermuth S.K."/>
            <person name="Kerfeld C.A."/>
        </authorList>
    </citation>
    <scope>NUCLEOTIDE SEQUENCE [LARGE SCALE GENOMIC DNA]</scope>
    <source>
        <strain evidence="12 13">JR-2</strain>
    </source>
</reference>
<keyword evidence="7 9" id="KW-0233">DNA recombination</keyword>
<dbReference type="GO" id="GO:0003677">
    <property type="term" value="F:DNA binding"/>
    <property type="evidence" value="ECO:0007669"/>
    <property type="project" value="UniProtKB-UniRule"/>
</dbReference>
<keyword evidence="8 9" id="KW-0131">Cell cycle</keyword>
<feature type="active site" evidence="9">
    <location>
        <position position="285"/>
    </location>
</feature>
<dbReference type="Gene3D" id="1.10.443.10">
    <property type="entry name" value="Intergrase catalytic core"/>
    <property type="match status" value="1"/>
</dbReference>
<feature type="domain" description="Core-binding (CB)" evidence="11">
    <location>
        <begin position="1"/>
        <end position="104"/>
    </location>
</feature>
<dbReference type="Proteomes" id="UP000285478">
    <property type="component" value="Chromosome"/>
</dbReference>
<keyword evidence="3 9" id="KW-0132">Cell division</keyword>
<proteinExistence type="inferred from homology"/>
<dbReference type="GO" id="GO:0009037">
    <property type="term" value="F:tyrosine-based site-specific recombinase activity"/>
    <property type="evidence" value="ECO:0007669"/>
    <property type="project" value="UniProtKB-UniRule"/>
</dbReference>
<dbReference type="InterPro" id="IPR004107">
    <property type="entry name" value="Integrase_SAM-like_N"/>
</dbReference>
<dbReference type="InterPro" id="IPR013762">
    <property type="entry name" value="Integrase-like_cat_sf"/>
</dbReference>
<dbReference type="GO" id="GO:0007059">
    <property type="term" value="P:chromosome segregation"/>
    <property type="evidence" value="ECO:0007669"/>
    <property type="project" value="UniProtKB-UniRule"/>
</dbReference>
<dbReference type="KEGG" id="htr:EPV75_02685"/>
<dbReference type="InterPro" id="IPR002104">
    <property type="entry name" value="Integrase_catalytic"/>
</dbReference>
<dbReference type="PROSITE" id="PS51898">
    <property type="entry name" value="TYR_RECOMBINASE"/>
    <property type="match status" value="1"/>
</dbReference>
<evidence type="ECO:0000259" key="10">
    <source>
        <dbReference type="PROSITE" id="PS51898"/>
    </source>
</evidence>
<dbReference type="PROSITE" id="PS51900">
    <property type="entry name" value="CB"/>
    <property type="match status" value="1"/>
</dbReference>
<evidence type="ECO:0000256" key="5">
    <source>
        <dbReference type="ARBA" id="ARBA00022908"/>
    </source>
</evidence>
<evidence type="ECO:0000256" key="6">
    <source>
        <dbReference type="ARBA" id="ARBA00023125"/>
    </source>
</evidence>
<dbReference type="HAMAP" id="MF_01808">
    <property type="entry name" value="Recomb_XerC_XerD"/>
    <property type="match status" value="1"/>
</dbReference>
<dbReference type="PANTHER" id="PTHR30349">
    <property type="entry name" value="PHAGE INTEGRASE-RELATED"/>
    <property type="match status" value="1"/>
</dbReference>
<name>A0A451G573_9GAMM</name>
<dbReference type="PANTHER" id="PTHR30349:SF81">
    <property type="entry name" value="TYROSINE RECOMBINASE XERC"/>
    <property type="match status" value="1"/>
</dbReference>
<dbReference type="GO" id="GO:0006313">
    <property type="term" value="P:DNA transposition"/>
    <property type="evidence" value="ECO:0007669"/>
    <property type="project" value="UniProtKB-UniRule"/>
</dbReference>
<sequence length="317" mass="36087">MSDFSQFIKQLQRLNKSAHTVSNYQRDLLGLLVFYRGDFLQEPLDEHTLKNDQAWAFLEAFNDWRDISTEVIQAFVAFRMEQGIAARTLARQLSAVRSFYDFLLEEGRVGHNPAKGVKAPKQPKPLPKSLDVDLTRQLMEQPLETWQDVRDQAIFELLYSGGLRVSELVDMDLSPGLDNLHDGWVRVLGKGQKERDAPVGAQAQKAIQHWLSIRADYAKPDEKAVFVNRFGKRLGVRSIQKQLDERTLKAGLPTKMSPHRLRHACATHVLESSGDLRAVQEMLGHANLSTTQIYTKLDLQHLATVYDQAHPRAKKKP</sequence>
<keyword evidence="6 9" id="KW-0238">DNA-binding</keyword>
<accession>A0A451G573</accession>
<dbReference type="Pfam" id="PF02899">
    <property type="entry name" value="Phage_int_SAM_1"/>
    <property type="match status" value="1"/>
</dbReference>
<keyword evidence="13" id="KW-1185">Reference proteome</keyword>
<dbReference type="InterPro" id="IPR023009">
    <property type="entry name" value="Tyrosine_recombinase_XerC/XerD"/>
</dbReference>
<evidence type="ECO:0000313" key="12">
    <source>
        <dbReference type="EMBL" id="QAB14649.1"/>
    </source>
</evidence>
<feature type="domain" description="Tyr recombinase" evidence="10">
    <location>
        <begin position="125"/>
        <end position="307"/>
    </location>
</feature>
<keyword evidence="4 9" id="KW-0159">Chromosome partition</keyword>
<evidence type="ECO:0000256" key="2">
    <source>
        <dbReference type="ARBA" id="ARBA00022490"/>
    </source>
</evidence>
<keyword evidence="5 9" id="KW-0229">DNA integration</keyword>
<evidence type="ECO:0000313" key="13">
    <source>
        <dbReference type="Proteomes" id="UP000285478"/>
    </source>
</evidence>
<comment type="similarity">
    <text evidence="9">Belongs to the 'phage' integrase family. XerC subfamily.</text>
</comment>
<dbReference type="Gene3D" id="1.10.150.130">
    <property type="match status" value="1"/>
</dbReference>
<evidence type="ECO:0000256" key="3">
    <source>
        <dbReference type="ARBA" id="ARBA00022618"/>
    </source>
</evidence>
<dbReference type="GO" id="GO:0051301">
    <property type="term" value="P:cell division"/>
    <property type="evidence" value="ECO:0007669"/>
    <property type="project" value="UniProtKB-KW"/>
</dbReference>
<comment type="function">
    <text evidence="9">Site-specific tyrosine recombinase, which acts by catalyzing the cutting and rejoining of the recombining DNA molecules. The XerC-XerD complex is essential to convert dimers of the bacterial chromosome into monomers to permit their segregation at cell division. It also contributes to the segregational stability of plasmids.</text>
</comment>
<keyword evidence="2 9" id="KW-0963">Cytoplasm</keyword>
<dbReference type="InterPro" id="IPR011010">
    <property type="entry name" value="DNA_brk_join_enz"/>
</dbReference>
<feature type="active site" evidence="9">
    <location>
        <position position="164"/>
    </location>
</feature>